<dbReference type="InterPro" id="IPR000872">
    <property type="entry name" value="Tafazzin"/>
</dbReference>
<evidence type="ECO:0000259" key="13">
    <source>
        <dbReference type="SMART" id="SM00563"/>
    </source>
</evidence>
<dbReference type="InterPro" id="IPR002123">
    <property type="entry name" value="Plipid/glycerol_acylTrfase"/>
</dbReference>
<evidence type="ECO:0000256" key="5">
    <source>
        <dbReference type="ARBA" id="ARBA00022792"/>
    </source>
</evidence>
<keyword evidence="8" id="KW-0472">Membrane</keyword>
<dbReference type="GO" id="GO:0005743">
    <property type="term" value="C:mitochondrial inner membrane"/>
    <property type="evidence" value="ECO:0007669"/>
    <property type="project" value="UniProtKB-SubCell"/>
</dbReference>
<comment type="similarity">
    <text evidence="2 12">Belongs to the taffazin family.</text>
</comment>
<comment type="catalytic activity">
    <reaction evidence="11">
        <text>1'-[1,2-diacyl-sn-glycero-3-phospho],3'-[1-acyl-sn-glycero-3-phospho]-glycerol + a 1,2-diacyl-sn-glycero-3-phosphocholine = a cardiolipin + a 1-acyl-sn-glycero-3-phosphocholine</text>
        <dbReference type="Rhea" id="RHEA:33731"/>
        <dbReference type="ChEBI" id="CHEBI:57643"/>
        <dbReference type="ChEBI" id="CHEBI:58168"/>
        <dbReference type="ChEBI" id="CHEBI:62237"/>
        <dbReference type="ChEBI" id="CHEBI:64743"/>
    </reaction>
    <physiologicalReaction direction="left-to-right" evidence="11">
        <dbReference type="Rhea" id="RHEA:33732"/>
    </physiologicalReaction>
    <physiologicalReaction direction="right-to-left" evidence="11">
        <dbReference type="Rhea" id="RHEA:33733"/>
    </physiologicalReaction>
</comment>
<gene>
    <name evidence="14" type="ORF">HKI87_06g40810</name>
</gene>
<evidence type="ECO:0000256" key="3">
    <source>
        <dbReference type="ARBA" id="ARBA00022679"/>
    </source>
</evidence>
<sequence>MAAEREEEVLTGAPWGLRGRSLVLGTTAFVAQVYLEVLNSTKVCHASRLYRELYCREDSRGLLTVCNHISTVDDPSLFCAMLPLSFFLTEHDHGGNRWTMCAKEFCFKNAALGTYFQNGKVLPIERGQGLSQPTVAALTRRLSIGDWVHVFPEGKISRTQKLGPMKWGTAKILCEGDPSKPDPVVVPFYHKGLDKILPPGSKVPGVGHKNTVVVGKPIDFGSLLLECKRNHRRKRADGGDAALREREKGYYKKIMGKIEGSLLDLEKECEREHERRGG</sequence>
<keyword evidence="3" id="KW-0808">Transferase</keyword>
<dbReference type="Proteomes" id="UP001472866">
    <property type="component" value="Chromosome 06"/>
</dbReference>
<dbReference type="SMART" id="SM00563">
    <property type="entry name" value="PlsC"/>
    <property type="match status" value="1"/>
</dbReference>
<keyword evidence="15" id="KW-1185">Reference proteome</keyword>
<proteinExistence type="inferred from homology"/>
<evidence type="ECO:0000256" key="9">
    <source>
        <dbReference type="ARBA" id="ARBA00023315"/>
    </source>
</evidence>
<feature type="domain" description="Phospholipid/glycerol acyltransferase" evidence="13">
    <location>
        <begin position="62"/>
        <end position="193"/>
    </location>
</feature>
<evidence type="ECO:0000256" key="7">
    <source>
        <dbReference type="ARBA" id="ARBA00023128"/>
    </source>
</evidence>
<reference evidence="14 15" key="1">
    <citation type="submission" date="2024-03" db="EMBL/GenBank/DDBJ databases">
        <title>Complete genome sequence of the green alga Chloropicon roscoffensis RCC1871.</title>
        <authorList>
            <person name="Lemieux C."/>
            <person name="Pombert J.-F."/>
            <person name="Otis C."/>
            <person name="Turmel M."/>
        </authorList>
    </citation>
    <scope>NUCLEOTIDE SEQUENCE [LARGE SCALE GENOMIC DNA]</scope>
    <source>
        <strain evidence="14 15">RCC1871</strain>
    </source>
</reference>
<keyword evidence="4" id="KW-1000">Mitochondrion outer membrane</keyword>
<evidence type="ECO:0000256" key="8">
    <source>
        <dbReference type="ARBA" id="ARBA00023136"/>
    </source>
</evidence>
<protein>
    <recommendedName>
        <fullName evidence="12">Tafazzin family protein</fullName>
    </recommendedName>
</protein>
<evidence type="ECO:0000256" key="6">
    <source>
        <dbReference type="ARBA" id="ARBA00023098"/>
    </source>
</evidence>
<accession>A0AAX4P9K8</accession>
<evidence type="ECO:0000256" key="2">
    <source>
        <dbReference type="ARBA" id="ARBA00010524"/>
    </source>
</evidence>
<evidence type="ECO:0000256" key="4">
    <source>
        <dbReference type="ARBA" id="ARBA00022787"/>
    </source>
</evidence>
<evidence type="ECO:0000256" key="12">
    <source>
        <dbReference type="RuleBase" id="RU365062"/>
    </source>
</evidence>
<keyword evidence="7" id="KW-0496">Mitochondrion</keyword>
<dbReference type="PANTHER" id="PTHR12497:SF0">
    <property type="entry name" value="TAFAZZIN"/>
    <property type="match status" value="1"/>
</dbReference>
<dbReference type="GO" id="GO:0005741">
    <property type="term" value="C:mitochondrial outer membrane"/>
    <property type="evidence" value="ECO:0007669"/>
    <property type="project" value="UniProtKB-SubCell"/>
</dbReference>
<dbReference type="GO" id="GO:0006644">
    <property type="term" value="P:phospholipid metabolic process"/>
    <property type="evidence" value="ECO:0007669"/>
    <property type="project" value="InterPro"/>
</dbReference>
<evidence type="ECO:0000256" key="11">
    <source>
        <dbReference type="ARBA" id="ARBA00047906"/>
    </source>
</evidence>
<dbReference type="GO" id="GO:0008374">
    <property type="term" value="F:O-acyltransferase activity"/>
    <property type="evidence" value="ECO:0007669"/>
    <property type="project" value="TreeGrafter"/>
</dbReference>
<keyword evidence="5" id="KW-0999">Mitochondrion inner membrane</keyword>
<dbReference type="SUPFAM" id="SSF69593">
    <property type="entry name" value="Glycerol-3-phosphate (1)-acyltransferase"/>
    <property type="match status" value="1"/>
</dbReference>
<dbReference type="Pfam" id="PF01553">
    <property type="entry name" value="Acyltransferase"/>
    <property type="match status" value="1"/>
</dbReference>
<evidence type="ECO:0000256" key="10">
    <source>
        <dbReference type="ARBA" id="ARBA00024323"/>
    </source>
</evidence>
<name>A0AAX4P9K8_9CHLO</name>
<keyword evidence="9" id="KW-0012">Acyltransferase</keyword>
<dbReference type="PRINTS" id="PR00979">
    <property type="entry name" value="TAFAZZIN"/>
</dbReference>
<dbReference type="CDD" id="cd07989">
    <property type="entry name" value="LPLAT_AGPAT-like"/>
    <property type="match status" value="1"/>
</dbReference>
<comment type="subcellular location">
    <subcellularLocation>
        <location evidence="1">Mitochondrion inner membrane</location>
        <topology evidence="1">Peripheral membrane protein</topology>
        <orientation evidence="1">Intermembrane side</orientation>
    </subcellularLocation>
    <subcellularLocation>
        <location evidence="10">Mitochondrion outer membrane</location>
        <topology evidence="10">Peripheral membrane protein</topology>
        <orientation evidence="10">Intermembrane side</orientation>
    </subcellularLocation>
</comment>
<organism evidence="14 15">
    <name type="scientific">Chloropicon roscoffensis</name>
    <dbReference type="NCBI Taxonomy" id="1461544"/>
    <lineage>
        <taxon>Eukaryota</taxon>
        <taxon>Viridiplantae</taxon>
        <taxon>Chlorophyta</taxon>
        <taxon>Chloropicophyceae</taxon>
        <taxon>Chloropicales</taxon>
        <taxon>Chloropicaceae</taxon>
        <taxon>Chloropicon</taxon>
    </lineage>
</organism>
<dbReference type="EMBL" id="CP151506">
    <property type="protein sequence ID" value="WZN62544.1"/>
    <property type="molecule type" value="Genomic_DNA"/>
</dbReference>
<evidence type="ECO:0000256" key="1">
    <source>
        <dbReference type="ARBA" id="ARBA00004137"/>
    </source>
</evidence>
<keyword evidence="6" id="KW-0443">Lipid metabolism</keyword>
<evidence type="ECO:0000313" key="14">
    <source>
        <dbReference type="EMBL" id="WZN62544.1"/>
    </source>
</evidence>
<evidence type="ECO:0000313" key="15">
    <source>
        <dbReference type="Proteomes" id="UP001472866"/>
    </source>
</evidence>
<dbReference type="AlphaFoldDB" id="A0AAX4P9K8"/>
<dbReference type="PANTHER" id="PTHR12497">
    <property type="entry name" value="TAZ PROTEIN TAFAZZIN"/>
    <property type="match status" value="1"/>
</dbReference>